<feature type="compositionally biased region" description="Basic and acidic residues" evidence="2">
    <location>
        <begin position="340"/>
        <end position="350"/>
    </location>
</feature>
<feature type="domain" description="C2H2-type" evidence="3">
    <location>
        <begin position="234"/>
        <end position="262"/>
    </location>
</feature>
<keyword evidence="5" id="KW-1185">Reference proteome</keyword>
<dbReference type="GO" id="GO:0008270">
    <property type="term" value="F:zinc ion binding"/>
    <property type="evidence" value="ECO:0007669"/>
    <property type="project" value="UniProtKB-KW"/>
</dbReference>
<feature type="region of interest" description="Disordered" evidence="2">
    <location>
        <begin position="424"/>
        <end position="481"/>
    </location>
</feature>
<dbReference type="EMBL" id="VSRR010001501">
    <property type="protein sequence ID" value="MPC25731.1"/>
    <property type="molecule type" value="Genomic_DNA"/>
</dbReference>
<feature type="region of interest" description="Disordered" evidence="2">
    <location>
        <begin position="297"/>
        <end position="350"/>
    </location>
</feature>
<evidence type="ECO:0000313" key="5">
    <source>
        <dbReference type="Proteomes" id="UP000324222"/>
    </source>
</evidence>
<protein>
    <submittedName>
        <fullName evidence="4">Protein abrupt</fullName>
    </submittedName>
</protein>
<organism evidence="4 5">
    <name type="scientific">Portunus trituberculatus</name>
    <name type="common">Swimming crab</name>
    <name type="synonym">Neptunus trituberculatus</name>
    <dbReference type="NCBI Taxonomy" id="210409"/>
    <lineage>
        <taxon>Eukaryota</taxon>
        <taxon>Metazoa</taxon>
        <taxon>Ecdysozoa</taxon>
        <taxon>Arthropoda</taxon>
        <taxon>Crustacea</taxon>
        <taxon>Multicrustacea</taxon>
        <taxon>Malacostraca</taxon>
        <taxon>Eumalacostraca</taxon>
        <taxon>Eucarida</taxon>
        <taxon>Decapoda</taxon>
        <taxon>Pleocyemata</taxon>
        <taxon>Brachyura</taxon>
        <taxon>Eubrachyura</taxon>
        <taxon>Portunoidea</taxon>
        <taxon>Portunidae</taxon>
        <taxon>Portuninae</taxon>
        <taxon>Portunus</taxon>
    </lineage>
</organism>
<sequence length="670" mass="73267">MIPRSSQRIPRLSPRRLPEVTFRASSGTPSRPRELLDTALRHPHCSNTTLKSVQAPRKSRAGGHGLTFTPPQNISAEVFQRTGKHAPPLGAERSVPVPPRVSPVTLYTPETHEEWWRPCRYFGRTKRGSVPKFVGERAKRLIKVCISKMIRLGIYVQSSEHWRQEKGWDGDDKQQPREDCDGDGVGGTDGRPRFDFYRVRATDPRPCHICGKIYKNAHTLRTHMEDKHSNCNGFRCVLCGTVAKSRNSLHSHMSRQHRGVSTKDLPLLPMPSPWDPEMAAKYIQMVGGVGEVVRQNYRRSDRDNSSSDNGSAKTTSSRDRDMDKTPSSQENGGLYLKSDSGVRDEDGMKERRPYDAISRHLDMYTGAKPAGASLLDTYLQMMRATGMDLATPTPDSLQEERKFLHSRPLGGGVLDLTRPELMRSSVSPREDDHGGGQASDGFSEDDMGSVSGEAPAPRKLSGGATVVTVTPRSPEPSDTEDDANCLYTFLINGFRPCHNRAEPGGRGAGVGGGGTRLTQLSVLRDSSGSCGDTRVGSAITPLASAHPHPTLMHEFAHNPGLVGSLRTTPDLEVCSHAPREMIAHCGRRGRQPGSRCGRARSGSNHDRPAIFSAIPVIQPAPSLSPNQPTTMPSVITTITALPAIPPKRPPPTHRCGGGRNNPAVFTVEEY</sequence>
<comment type="caution">
    <text evidence="4">The sequence shown here is derived from an EMBL/GenBank/DDBJ whole genome shotgun (WGS) entry which is preliminary data.</text>
</comment>
<accession>A0A5B7DVS1</accession>
<name>A0A5B7DVS1_PORTR</name>
<evidence type="ECO:0000256" key="1">
    <source>
        <dbReference type="PROSITE-ProRule" id="PRU00042"/>
    </source>
</evidence>
<dbReference type="InterPro" id="IPR013087">
    <property type="entry name" value="Znf_C2H2_type"/>
</dbReference>
<dbReference type="OrthoDB" id="10261408at2759"/>
<evidence type="ECO:0000256" key="2">
    <source>
        <dbReference type="SAM" id="MobiDB-lite"/>
    </source>
</evidence>
<keyword evidence="1" id="KW-0862">Zinc</keyword>
<feature type="compositionally biased region" description="Basic and acidic residues" evidence="2">
    <location>
        <begin position="163"/>
        <end position="179"/>
    </location>
</feature>
<reference evidence="4 5" key="1">
    <citation type="submission" date="2019-05" db="EMBL/GenBank/DDBJ databases">
        <title>Another draft genome of Portunus trituberculatus and its Hox gene families provides insights of decapod evolution.</title>
        <authorList>
            <person name="Jeong J.-H."/>
            <person name="Song I."/>
            <person name="Kim S."/>
            <person name="Choi T."/>
            <person name="Kim D."/>
            <person name="Ryu S."/>
            <person name="Kim W."/>
        </authorList>
    </citation>
    <scope>NUCLEOTIDE SEQUENCE [LARGE SCALE GENOMIC DNA]</scope>
    <source>
        <tissue evidence="4">Muscle</tissue>
    </source>
</reference>
<dbReference type="Gene3D" id="3.30.160.60">
    <property type="entry name" value="Classic Zinc Finger"/>
    <property type="match status" value="1"/>
</dbReference>
<dbReference type="InterPro" id="IPR036236">
    <property type="entry name" value="Znf_C2H2_sf"/>
</dbReference>
<feature type="region of interest" description="Disordered" evidence="2">
    <location>
        <begin position="586"/>
        <end position="606"/>
    </location>
</feature>
<dbReference type="SUPFAM" id="SSF57667">
    <property type="entry name" value="beta-beta-alpha zinc fingers"/>
    <property type="match status" value="1"/>
</dbReference>
<keyword evidence="1" id="KW-0863">Zinc-finger</keyword>
<feature type="domain" description="C2H2-type" evidence="3">
    <location>
        <begin position="205"/>
        <end position="233"/>
    </location>
</feature>
<gene>
    <name evidence="4" type="primary">ab_5</name>
    <name evidence="4" type="ORF">E2C01_018853</name>
</gene>
<evidence type="ECO:0000313" key="4">
    <source>
        <dbReference type="EMBL" id="MPC25731.1"/>
    </source>
</evidence>
<dbReference type="AlphaFoldDB" id="A0A5B7DVS1"/>
<feature type="region of interest" description="Disordered" evidence="2">
    <location>
        <begin position="1"/>
        <end position="32"/>
    </location>
</feature>
<dbReference type="Proteomes" id="UP000324222">
    <property type="component" value="Unassembled WGS sequence"/>
</dbReference>
<dbReference type="SMART" id="SM00355">
    <property type="entry name" value="ZnF_C2H2"/>
    <property type="match status" value="2"/>
</dbReference>
<evidence type="ECO:0000259" key="3">
    <source>
        <dbReference type="PROSITE" id="PS50157"/>
    </source>
</evidence>
<dbReference type="PROSITE" id="PS50157">
    <property type="entry name" value="ZINC_FINGER_C2H2_2"/>
    <property type="match status" value="2"/>
</dbReference>
<feature type="region of interest" description="Disordered" evidence="2">
    <location>
        <begin position="163"/>
        <end position="191"/>
    </location>
</feature>
<dbReference type="PROSITE" id="PS00028">
    <property type="entry name" value="ZINC_FINGER_C2H2_1"/>
    <property type="match status" value="1"/>
</dbReference>
<keyword evidence="1" id="KW-0479">Metal-binding</keyword>
<proteinExistence type="predicted"/>
<feature type="region of interest" description="Disordered" evidence="2">
    <location>
        <begin position="52"/>
        <end position="71"/>
    </location>
</feature>